<dbReference type="RefSeq" id="WP_153341926.1">
    <property type="nucleotide sequence ID" value="NZ_WIVE01000010.1"/>
</dbReference>
<organism evidence="1 2">
    <name type="scientific">Roseospira navarrensis</name>
    <dbReference type="NCBI Taxonomy" id="140058"/>
    <lineage>
        <taxon>Bacteria</taxon>
        <taxon>Pseudomonadati</taxon>
        <taxon>Pseudomonadota</taxon>
        <taxon>Alphaproteobacteria</taxon>
        <taxon>Rhodospirillales</taxon>
        <taxon>Rhodospirillaceae</taxon>
        <taxon>Roseospira</taxon>
    </lineage>
</organism>
<sequence>MGTIGFHGKLPAHGDFVRRGLDHQVAEAWDTWLGRLMSALRDDLGEETWLETYLTGPVWRFALGAGISGRAQTGVVVPSVDRVGRYFPLMLAAPVDDLPSLAAVLRDGRPLLDALEDLALAVLEADQPLTAEDLEEALHDLEWAWPPVATRPSPGPGQPGTWVPLGGEGVGAAAAAIADLLDRGVPLPVDGDGGLWWTEGSEHVGPGLVRVTGWPRPSAAVSFFDGAWAARGWTDEDVAPPFAGRTNGAGLEHHDGG</sequence>
<dbReference type="InterPro" id="IPR038225">
    <property type="entry name" value="TagF_sf"/>
</dbReference>
<dbReference type="Pfam" id="PF09867">
    <property type="entry name" value="TagF_N"/>
    <property type="match status" value="1"/>
</dbReference>
<comment type="caution">
    <text evidence="1">The sequence shown here is derived from an EMBL/GenBank/DDBJ whole genome shotgun (WGS) entry which is preliminary data.</text>
</comment>
<reference evidence="1 2" key="1">
    <citation type="submission" date="2019-10" db="EMBL/GenBank/DDBJ databases">
        <title>Draft whole-genome sequence of the purple nonsulfur photosynthetic bacterium Roseospira navarrensis DSM 15114.</title>
        <authorList>
            <person name="Kyndt J.A."/>
            <person name="Meyer T.E."/>
        </authorList>
    </citation>
    <scope>NUCLEOTIDE SEQUENCE [LARGE SCALE GENOMIC DNA]</scope>
    <source>
        <strain evidence="1 2">DSM 15114</strain>
    </source>
</reference>
<dbReference type="EMBL" id="WIVE01000010">
    <property type="protein sequence ID" value="MQX35935.1"/>
    <property type="molecule type" value="Genomic_DNA"/>
</dbReference>
<accession>A0A7X2D487</accession>
<proteinExistence type="predicted"/>
<gene>
    <name evidence="1" type="primary">tagF</name>
    <name evidence="1" type="ORF">GHC57_05320</name>
</gene>
<dbReference type="PIRSF" id="PIRSF029287">
    <property type="entry name" value="UCP029287"/>
    <property type="match status" value="1"/>
</dbReference>
<keyword evidence="2" id="KW-1185">Reference proteome</keyword>
<dbReference type="Proteomes" id="UP000434582">
    <property type="component" value="Unassembled WGS sequence"/>
</dbReference>
<name>A0A7X2D487_9PROT</name>
<dbReference type="InterPro" id="IPR017748">
    <property type="entry name" value="TagF"/>
</dbReference>
<evidence type="ECO:0000313" key="2">
    <source>
        <dbReference type="Proteomes" id="UP000434582"/>
    </source>
</evidence>
<dbReference type="Gene3D" id="3.40.1730.10">
    <property type="entry name" value="pa0076 domain"/>
    <property type="match status" value="1"/>
</dbReference>
<dbReference type="AlphaFoldDB" id="A0A7X2D487"/>
<protein>
    <submittedName>
        <fullName evidence="1">Type VI secretion system-associated protein TagF</fullName>
    </submittedName>
</protein>
<dbReference type="NCBIfam" id="TIGR03373">
    <property type="entry name" value="VI_minor_4"/>
    <property type="match status" value="1"/>
</dbReference>
<dbReference type="OrthoDB" id="9801841at2"/>
<evidence type="ECO:0000313" key="1">
    <source>
        <dbReference type="EMBL" id="MQX35935.1"/>
    </source>
</evidence>